<keyword evidence="2 5" id="KW-0689">Ribosomal protein</keyword>
<dbReference type="GO" id="GO:0003735">
    <property type="term" value="F:structural constituent of ribosome"/>
    <property type="evidence" value="ECO:0007669"/>
    <property type="project" value="InterPro"/>
</dbReference>
<dbReference type="RefSeq" id="WP_038436184.1">
    <property type="nucleotide sequence ID" value="NZ_CP006873.1"/>
</dbReference>
<dbReference type="HOGENOM" id="CLU_129084_2_3_10"/>
<dbReference type="InterPro" id="IPR044957">
    <property type="entry name" value="Ribosomal_bL32_bact"/>
</dbReference>
<name>A0A068DS53_9FLAO</name>
<protein>
    <recommendedName>
        <fullName evidence="4 5">Large ribosomal subunit protein bL32</fullName>
    </recommendedName>
</protein>
<dbReference type="PANTHER" id="PTHR35534:SF1">
    <property type="entry name" value="LARGE RIBOSOMAL SUBUNIT PROTEIN BL32"/>
    <property type="match status" value="1"/>
</dbReference>
<organism evidence="6 7">
    <name type="scientific">Candidatus Walczuchella monophlebidarum</name>
    <dbReference type="NCBI Taxonomy" id="1415657"/>
    <lineage>
        <taxon>Bacteria</taxon>
        <taxon>Pseudomonadati</taxon>
        <taxon>Bacteroidota</taxon>
        <taxon>Flavobacteriia</taxon>
        <taxon>Flavobacteriales</taxon>
        <taxon>Candidatus Walczuchella</taxon>
    </lineage>
</organism>
<accession>A0A068DS53</accession>
<dbReference type="GO" id="GO:0006412">
    <property type="term" value="P:translation"/>
    <property type="evidence" value="ECO:0007669"/>
    <property type="project" value="UniProtKB-UniRule"/>
</dbReference>
<sequence>MPNPKRRQSKSRRNKRRTHCKAMLPQLTYCSTTGKTHLNHRAYWNNNKLYYRGKVVVELMLKTLVKK</sequence>
<dbReference type="Pfam" id="PF01783">
    <property type="entry name" value="Ribosomal_L32p"/>
    <property type="match status" value="1"/>
</dbReference>
<evidence type="ECO:0000256" key="3">
    <source>
        <dbReference type="ARBA" id="ARBA00023274"/>
    </source>
</evidence>
<evidence type="ECO:0000256" key="1">
    <source>
        <dbReference type="ARBA" id="ARBA00008560"/>
    </source>
</evidence>
<gene>
    <name evidence="5 6" type="primary">rpmF</name>
    <name evidence="6" type="ORF">FNIIJ_187</name>
</gene>
<dbReference type="InterPro" id="IPR002677">
    <property type="entry name" value="Ribosomal_bL32"/>
</dbReference>
<dbReference type="PANTHER" id="PTHR35534">
    <property type="entry name" value="50S RIBOSOMAL PROTEIN L32"/>
    <property type="match status" value="1"/>
</dbReference>
<dbReference type="KEGG" id="elv:FNIIJ_187"/>
<dbReference type="GO" id="GO:0015934">
    <property type="term" value="C:large ribosomal subunit"/>
    <property type="evidence" value="ECO:0007669"/>
    <property type="project" value="InterPro"/>
</dbReference>
<dbReference type="SUPFAM" id="SSF57829">
    <property type="entry name" value="Zn-binding ribosomal proteins"/>
    <property type="match status" value="1"/>
</dbReference>
<reference evidence="6 7" key="1">
    <citation type="journal article" date="2014" name="Genome Biol. Evol.">
        <title>Genome sequence of "Candidatus Walczuchella monophlebidarum" the flavobacterial endosymbiont of Llaveia axin axin (Hemiptera: Coccoidea: Monophlebidae).</title>
        <authorList>
            <person name="Rosas-Perez T."/>
            <person name="Rosenblueth M."/>
            <person name="Rincon-Rosales R."/>
            <person name="Mora J."/>
            <person name="Martinez-Romero E."/>
        </authorList>
    </citation>
    <scope>NUCLEOTIDE SEQUENCE [LARGE SCALE GENOMIC DNA]</scope>
    <source>
        <strain evidence="6">FNIIJ</strain>
    </source>
</reference>
<dbReference type="HAMAP" id="MF_00340">
    <property type="entry name" value="Ribosomal_bL32"/>
    <property type="match status" value="1"/>
</dbReference>
<proteinExistence type="inferred from homology"/>
<dbReference type="Proteomes" id="UP000027148">
    <property type="component" value="Chromosome"/>
</dbReference>
<dbReference type="NCBIfam" id="TIGR01031">
    <property type="entry name" value="rpmF_bact"/>
    <property type="match status" value="1"/>
</dbReference>
<evidence type="ECO:0000256" key="5">
    <source>
        <dbReference type="HAMAP-Rule" id="MF_00340"/>
    </source>
</evidence>
<comment type="similarity">
    <text evidence="1 5">Belongs to the bacterial ribosomal protein bL32 family.</text>
</comment>
<evidence type="ECO:0000313" key="7">
    <source>
        <dbReference type="Proteomes" id="UP000027148"/>
    </source>
</evidence>
<evidence type="ECO:0000256" key="4">
    <source>
        <dbReference type="ARBA" id="ARBA00035178"/>
    </source>
</evidence>
<keyword evidence="3 5" id="KW-0687">Ribonucleoprotein</keyword>
<dbReference type="InterPro" id="IPR011332">
    <property type="entry name" value="Ribosomal_zn-bd"/>
</dbReference>
<evidence type="ECO:0000256" key="2">
    <source>
        <dbReference type="ARBA" id="ARBA00022980"/>
    </source>
</evidence>
<dbReference type="AlphaFoldDB" id="A0A068DS53"/>
<dbReference type="EMBL" id="CP006873">
    <property type="protein sequence ID" value="AID37461.1"/>
    <property type="molecule type" value="Genomic_DNA"/>
</dbReference>
<dbReference type="STRING" id="1415657.FNIIJ_187"/>
<dbReference type="OrthoDB" id="9812874at2"/>
<keyword evidence="7" id="KW-1185">Reference proteome</keyword>
<evidence type="ECO:0000313" key="6">
    <source>
        <dbReference type="EMBL" id="AID37461.1"/>
    </source>
</evidence>